<dbReference type="Pfam" id="PF12957">
    <property type="entry name" value="DUF3846"/>
    <property type="match status" value="1"/>
</dbReference>
<dbReference type="InterPro" id="IPR024559">
    <property type="entry name" value="DUF3846"/>
</dbReference>
<reference evidence="3" key="1">
    <citation type="submission" date="2017-04" db="EMBL/GenBank/DDBJ databases">
        <title>Function of individual gut microbiota members based on whole genome sequencing of pure cultures obtained from chicken caecum.</title>
        <authorList>
            <person name="Medvecky M."/>
            <person name="Cejkova D."/>
            <person name="Polansky O."/>
            <person name="Karasova D."/>
            <person name="Kubasova T."/>
            <person name="Cizek A."/>
            <person name="Rychlik I."/>
        </authorList>
    </citation>
    <scope>NUCLEOTIDE SEQUENCE [LARGE SCALE GENOMIC DNA]</scope>
    <source>
        <strain evidence="3">An175</strain>
    </source>
</reference>
<evidence type="ECO:0000313" key="3">
    <source>
        <dbReference type="Proteomes" id="UP000196386"/>
    </source>
</evidence>
<evidence type="ECO:0000259" key="1">
    <source>
        <dbReference type="Pfam" id="PF12957"/>
    </source>
</evidence>
<feature type="domain" description="DUF3846" evidence="1">
    <location>
        <begin position="3"/>
        <end position="98"/>
    </location>
</feature>
<comment type="caution">
    <text evidence="2">The sequence shown here is derived from an EMBL/GenBank/DDBJ whole genome shotgun (WGS) entry which is preliminary data.</text>
</comment>
<dbReference type="AlphaFoldDB" id="A0A1Y4MPT2"/>
<protein>
    <recommendedName>
        <fullName evidence="1">DUF3846 domain-containing protein</fullName>
    </recommendedName>
</protein>
<dbReference type="Proteomes" id="UP000196386">
    <property type="component" value="Unassembled WGS sequence"/>
</dbReference>
<dbReference type="EMBL" id="NFKP01000003">
    <property type="protein sequence ID" value="OUP70714.1"/>
    <property type="molecule type" value="Genomic_DNA"/>
</dbReference>
<accession>A0A1Y4MPT2</accession>
<name>A0A1Y4MPT2_9FIRM</name>
<evidence type="ECO:0000313" key="2">
    <source>
        <dbReference type="EMBL" id="OUP70714.1"/>
    </source>
</evidence>
<organism evidence="2 3">
    <name type="scientific">Anaerotruncus colihominis</name>
    <dbReference type="NCBI Taxonomy" id="169435"/>
    <lineage>
        <taxon>Bacteria</taxon>
        <taxon>Bacillati</taxon>
        <taxon>Bacillota</taxon>
        <taxon>Clostridia</taxon>
        <taxon>Eubacteriales</taxon>
        <taxon>Oscillospiraceae</taxon>
        <taxon>Anaerotruncus</taxon>
    </lineage>
</organism>
<proteinExistence type="predicted"/>
<gene>
    <name evidence="2" type="ORF">B5F11_04515</name>
</gene>
<sequence>MKMRILKVEPGQAPYVKDIPNTLESIQEEVGGGFFEQLYVGNGIILCCNDEGKLNGMEPNRRFDNDIIFGPFFLVGDSGFGDFISLTDKQLARGMEAFAALGQFTGN</sequence>